<dbReference type="KEGG" id="srn:A4G23_04553"/>
<dbReference type="AlphaFoldDB" id="A0A1D8G893"/>
<feature type="region of interest" description="Disordered" evidence="1">
    <location>
        <begin position="1"/>
        <end position="61"/>
    </location>
</feature>
<proteinExistence type="predicted"/>
<sequence length="277" mass="29537">MAVPRGGVERLRPDVRPVPAAPGGPSLRPADRAGGGRPAEARRVRRGVRHGPGRPVVPPPDVRDVRLRRHARLRRRERFAGRHCAGAPHRRGALLRRLRAAGPAGAGAVRGGARRVLPVLRTRATRRRDCWTWPRRSPRTGSATATTRRRRSSWPASWSRGSASSGAAPPDWTSPRSTCPPARAWRVPPVSGRSEGRGPCAHPTGSPSACTPPGPCAPLPRPLSAVRCPIPGPVPRPVCRPVPGQVSGPIPGPAPRRSAGRPVGGPYSETQTRRSDP</sequence>
<feature type="region of interest" description="Disordered" evidence="1">
    <location>
        <begin position="131"/>
        <end position="277"/>
    </location>
</feature>
<organism evidence="2 3">
    <name type="scientific">Streptomyces rubrolavendulae</name>
    <dbReference type="NCBI Taxonomy" id="285473"/>
    <lineage>
        <taxon>Bacteria</taxon>
        <taxon>Bacillati</taxon>
        <taxon>Actinomycetota</taxon>
        <taxon>Actinomycetes</taxon>
        <taxon>Kitasatosporales</taxon>
        <taxon>Streptomycetaceae</taxon>
        <taxon>Streptomyces</taxon>
    </lineage>
</organism>
<dbReference type="EMBL" id="CP017316">
    <property type="protein sequence ID" value="AOT61664.1"/>
    <property type="molecule type" value="Genomic_DNA"/>
</dbReference>
<gene>
    <name evidence="2" type="ORF">A4G23_04553</name>
</gene>
<reference evidence="2 3" key="1">
    <citation type="submission" date="2016-09" db="EMBL/GenBank/DDBJ databases">
        <title>Streptomyces rubrolavendulae MJM4426 Genome sequencing and assembly.</title>
        <authorList>
            <person name="Kim J.-G."/>
        </authorList>
    </citation>
    <scope>NUCLEOTIDE SEQUENCE [LARGE SCALE GENOMIC DNA]</scope>
    <source>
        <strain evidence="2 3">MJM4426</strain>
    </source>
</reference>
<accession>A0A1D8G893</accession>
<evidence type="ECO:0000313" key="3">
    <source>
        <dbReference type="Proteomes" id="UP000095349"/>
    </source>
</evidence>
<feature type="compositionally biased region" description="Basic residues" evidence="1">
    <location>
        <begin position="43"/>
        <end position="52"/>
    </location>
</feature>
<feature type="compositionally biased region" description="Low complexity" evidence="1">
    <location>
        <begin position="241"/>
        <end position="266"/>
    </location>
</feature>
<dbReference type="STRING" id="285473.A4G23_04553"/>
<dbReference type="Proteomes" id="UP000095349">
    <property type="component" value="Chromosome"/>
</dbReference>
<protein>
    <submittedName>
        <fullName evidence="2">Uncharacterized protein</fullName>
    </submittedName>
</protein>
<keyword evidence="3" id="KW-1185">Reference proteome</keyword>
<evidence type="ECO:0000313" key="2">
    <source>
        <dbReference type="EMBL" id="AOT61664.1"/>
    </source>
</evidence>
<feature type="compositionally biased region" description="Pro residues" evidence="1">
    <location>
        <begin position="230"/>
        <end position="240"/>
    </location>
</feature>
<evidence type="ECO:0000256" key="1">
    <source>
        <dbReference type="SAM" id="MobiDB-lite"/>
    </source>
</evidence>
<feature type="compositionally biased region" description="Low complexity" evidence="1">
    <location>
        <begin position="153"/>
        <end position="170"/>
    </location>
</feature>
<name>A0A1D8G893_9ACTN</name>
<feature type="compositionally biased region" description="Pro residues" evidence="1">
    <location>
        <begin position="210"/>
        <end position="221"/>
    </location>
</feature>